<evidence type="ECO:0000256" key="1">
    <source>
        <dbReference type="ARBA" id="ARBA00023015"/>
    </source>
</evidence>
<reference evidence="6" key="1">
    <citation type="submission" date="2017-01" db="EMBL/GenBank/DDBJ databases">
        <authorList>
            <person name="Varghese N."/>
            <person name="Submissions S."/>
        </authorList>
    </citation>
    <scope>NUCLEOTIDE SEQUENCE [LARGE SCALE GENOMIC DNA]</scope>
    <source>
        <strain evidence="6">DSM 23145</strain>
    </source>
</reference>
<dbReference type="STRING" id="713588.SAMN05421789_10790"/>
<protein>
    <submittedName>
        <fullName evidence="5">DNA-binding transcriptional regulator, MarR family</fullName>
    </submittedName>
</protein>
<accession>A0A1N7M4E8</accession>
<dbReference type="GO" id="GO:0003700">
    <property type="term" value="F:DNA-binding transcription factor activity"/>
    <property type="evidence" value="ECO:0007669"/>
    <property type="project" value="InterPro"/>
</dbReference>
<evidence type="ECO:0000256" key="2">
    <source>
        <dbReference type="ARBA" id="ARBA00023125"/>
    </source>
</evidence>
<dbReference type="SMART" id="SM00347">
    <property type="entry name" value="HTH_MARR"/>
    <property type="match status" value="1"/>
</dbReference>
<keyword evidence="1" id="KW-0805">Transcription regulation</keyword>
<dbReference type="PRINTS" id="PR00598">
    <property type="entry name" value="HTHMARR"/>
</dbReference>
<dbReference type="PROSITE" id="PS50995">
    <property type="entry name" value="HTH_MARR_2"/>
    <property type="match status" value="1"/>
</dbReference>
<dbReference type="InterPro" id="IPR000835">
    <property type="entry name" value="HTH_MarR-typ"/>
</dbReference>
<organism evidence="5 6">
    <name type="scientific">Kaistella chaponensis</name>
    <dbReference type="NCBI Taxonomy" id="713588"/>
    <lineage>
        <taxon>Bacteria</taxon>
        <taxon>Pseudomonadati</taxon>
        <taxon>Bacteroidota</taxon>
        <taxon>Flavobacteriia</taxon>
        <taxon>Flavobacteriales</taxon>
        <taxon>Weeksellaceae</taxon>
        <taxon>Chryseobacterium group</taxon>
        <taxon>Kaistella</taxon>
    </lineage>
</organism>
<keyword evidence="6" id="KW-1185">Reference proteome</keyword>
<evidence type="ECO:0000313" key="5">
    <source>
        <dbReference type="EMBL" id="SIS80964.1"/>
    </source>
</evidence>
<evidence type="ECO:0000313" key="6">
    <source>
        <dbReference type="Proteomes" id="UP000185839"/>
    </source>
</evidence>
<dbReference type="Proteomes" id="UP000185839">
    <property type="component" value="Unassembled WGS sequence"/>
</dbReference>
<keyword evidence="3" id="KW-0804">Transcription</keyword>
<dbReference type="GO" id="GO:0003677">
    <property type="term" value="F:DNA binding"/>
    <property type="evidence" value="ECO:0007669"/>
    <property type="project" value="UniProtKB-KW"/>
</dbReference>
<dbReference type="PANTHER" id="PTHR42756">
    <property type="entry name" value="TRANSCRIPTIONAL REGULATOR, MARR"/>
    <property type="match status" value="1"/>
</dbReference>
<evidence type="ECO:0000256" key="3">
    <source>
        <dbReference type="ARBA" id="ARBA00023163"/>
    </source>
</evidence>
<dbReference type="InterPro" id="IPR023187">
    <property type="entry name" value="Tscrpt_reg_MarR-type_CS"/>
</dbReference>
<dbReference type="EMBL" id="FTOI01000007">
    <property type="protein sequence ID" value="SIS80964.1"/>
    <property type="molecule type" value="Genomic_DNA"/>
</dbReference>
<dbReference type="PANTHER" id="PTHR42756:SF1">
    <property type="entry name" value="TRANSCRIPTIONAL REPRESSOR OF EMRAB OPERON"/>
    <property type="match status" value="1"/>
</dbReference>
<feature type="domain" description="HTH marR-type" evidence="4">
    <location>
        <begin position="6"/>
        <end position="156"/>
    </location>
</feature>
<dbReference type="InterPro" id="IPR036390">
    <property type="entry name" value="WH_DNA-bd_sf"/>
</dbReference>
<gene>
    <name evidence="5" type="ORF">SAMN05421789_10790</name>
</gene>
<dbReference type="PROSITE" id="PS01117">
    <property type="entry name" value="HTH_MARR_1"/>
    <property type="match status" value="1"/>
</dbReference>
<dbReference type="InterPro" id="IPR036388">
    <property type="entry name" value="WH-like_DNA-bd_sf"/>
</dbReference>
<keyword evidence="2 5" id="KW-0238">DNA-binding</keyword>
<sequence>MHNIIYIWVTTLLKNMNKKNDEKVENVDLILKSTWLAVSKMYSELAQVHDATAVQALTLLKIDPKEGTRSTNLGPKMAIEPTSLTRIIKLLEDNGYIYKEKTTNDKREVIIRLTDKGLNSRNLSKEVVVNFNKKVIENIPTEKMDIFKEVMTDILKIANELNNKK</sequence>
<proteinExistence type="predicted"/>
<dbReference type="SUPFAM" id="SSF46785">
    <property type="entry name" value="Winged helix' DNA-binding domain"/>
    <property type="match status" value="1"/>
</dbReference>
<dbReference type="AlphaFoldDB" id="A0A1N7M4E8"/>
<name>A0A1N7M4E8_9FLAO</name>
<evidence type="ECO:0000259" key="4">
    <source>
        <dbReference type="PROSITE" id="PS50995"/>
    </source>
</evidence>
<dbReference type="Pfam" id="PF01047">
    <property type="entry name" value="MarR"/>
    <property type="match status" value="1"/>
</dbReference>
<dbReference type="Gene3D" id="1.10.10.10">
    <property type="entry name" value="Winged helix-like DNA-binding domain superfamily/Winged helix DNA-binding domain"/>
    <property type="match status" value="1"/>
</dbReference>